<keyword evidence="1" id="KW-0812">Transmembrane</keyword>
<feature type="transmembrane region" description="Helical" evidence="1">
    <location>
        <begin position="36"/>
        <end position="55"/>
    </location>
</feature>
<keyword evidence="1" id="KW-1133">Transmembrane helix</keyword>
<dbReference type="Pfam" id="PF04657">
    <property type="entry name" value="DMT_YdcZ"/>
    <property type="match status" value="1"/>
</dbReference>
<name>A0AAE3HFF7_9FIRM</name>
<feature type="transmembrane region" description="Helical" evidence="1">
    <location>
        <begin position="6"/>
        <end position="24"/>
    </location>
</feature>
<organism evidence="2 3">
    <name type="scientific">Irregularibacter muris</name>
    <dbReference type="NCBI Taxonomy" id="1796619"/>
    <lineage>
        <taxon>Bacteria</taxon>
        <taxon>Bacillati</taxon>
        <taxon>Bacillota</taxon>
        <taxon>Clostridia</taxon>
        <taxon>Eubacteriales</taxon>
        <taxon>Eubacteriaceae</taxon>
        <taxon>Irregularibacter</taxon>
    </lineage>
</organism>
<dbReference type="AlphaFoldDB" id="A0AAE3HFF7"/>
<evidence type="ECO:0000313" key="2">
    <source>
        <dbReference type="EMBL" id="MCR1899601.1"/>
    </source>
</evidence>
<dbReference type="GO" id="GO:0005886">
    <property type="term" value="C:plasma membrane"/>
    <property type="evidence" value="ECO:0007669"/>
    <property type="project" value="TreeGrafter"/>
</dbReference>
<dbReference type="RefSeq" id="WP_257532131.1">
    <property type="nucleotide sequence ID" value="NZ_JANKAS010000011.1"/>
</dbReference>
<reference evidence="2" key="1">
    <citation type="submission" date="2022-07" db="EMBL/GenBank/DDBJ databases">
        <title>Enhanced cultured diversity of the mouse gut microbiota enables custom-made synthetic communities.</title>
        <authorList>
            <person name="Afrizal A."/>
        </authorList>
    </citation>
    <scope>NUCLEOTIDE SEQUENCE</scope>
    <source>
        <strain evidence="2">DSM 28593</strain>
    </source>
</reference>
<dbReference type="InterPro" id="IPR006750">
    <property type="entry name" value="YdcZ"/>
</dbReference>
<comment type="caution">
    <text evidence="2">The sequence shown here is derived from an EMBL/GenBank/DDBJ whole genome shotgun (WGS) entry which is preliminary data.</text>
</comment>
<evidence type="ECO:0000256" key="1">
    <source>
        <dbReference type="SAM" id="Phobius"/>
    </source>
</evidence>
<evidence type="ECO:0000313" key="3">
    <source>
        <dbReference type="Proteomes" id="UP001205748"/>
    </source>
</evidence>
<sequence>MIWISFLALLAGGFTILSMILNAQLGKRIGILQSTLMNYFVASMGLFFPLLFTGQMKNLFLLPFNEIPWWAFLGGAIGVSVVILSNIVTPKIPVIYTTLLTFLGQMIVGITMDIFLTHTFSLGKVVGVSLIGAGLLYNIHIDKKEAEISLMK</sequence>
<gene>
    <name evidence="2" type="ORF">NSA47_11500</name>
</gene>
<feature type="transmembrane region" description="Helical" evidence="1">
    <location>
        <begin position="122"/>
        <end position="141"/>
    </location>
</feature>
<dbReference type="PANTHER" id="PTHR34821">
    <property type="entry name" value="INNER MEMBRANE PROTEIN YDCZ"/>
    <property type="match status" value="1"/>
</dbReference>
<feature type="transmembrane region" description="Helical" evidence="1">
    <location>
        <begin position="94"/>
        <end position="116"/>
    </location>
</feature>
<dbReference type="EMBL" id="JANKAS010000011">
    <property type="protein sequence ID" value="MCR1899601.1"/>
    <property type="molecule type" value="Genomic_DNA"/>
</dbReference>
<keyword evidence="3" id="KW-1185">Reference proteome</keyword>
<proteinExistence type="predicted"/>
<accession>A0AAE3HFF7</accession>
<feature type="transmembrane region" description="Helical" evidence="1">
    <location>
        <begin position="67"/>
        <end position="87"/>
    </location>
</feature>
<dbReference type="Proteomes" id="UP001205748">
    <property type="component" value="Unassembled WGS sequence"/>
</dbReference>
<keyword evidence="1" id="KW-0472">Membrane</keyword>
<protein>
    <submittedName>
        <fullName evidence="2">DMT family transporter</fullName>
    </submittedName>
</protein>
<dbReference type="PANTHER" id="PTHR34821:SF2">
    <property type="entry name" value="INNER MEMBRANE PROTEIN YDCZ"/>
    <property type="match status" value="1"/>
</dbReference>